<dbReference type="STRING" id="867904.Metho_1469"/>
<name>L0KYA7_METHD</name>
<reference evidence="3" key="1">
    <citation type="submission" date="2012-02" db="EMBL/GenBank/DDBJ databases">
        <title>Complete sequence of chromosome of Methanomethylovorans hollandica DSM 15978.</title>
        <authorList>
            <person name="Lucas S."/>
            <person name="Copeland A."/>
            <person name="Lapidus A."/>
            <person name="Glavina del Rio T."/>
            <person name="Dalin E."/>
            <person name="Tice H."/>
            <person name="Bruce D."/>
            <person name="Goodwin L."/>
            <person name="Pitluck S."/>
            <person name="Peters L."/>
            <person name="Mikhailova N."/>
            <person name="Held B."/>
            <person name="Kyrpides N."/>
            <person name="Mavromatis K."/>
            <person name="Ivanova N."/>
            <person name="Brettin T."/>
            <person name="Detter J.C."/>
            <person name="Han C."/>
            <person name="Larimer F."/>
            <person name="Land M."/>
            <person name="Hauser L."/>
            <person name="Markowitz V."/>
            <person name="Cheng J.-F."/>
            <person name="Hugenholtz P."/>
            <person name="Woyke T."/>
            <person name="Wu D."/>
            <person name="Spring S."/>
            <person name="Schroeder M."/>
            <person name="Brambilla E."/>
            <person name="Klenk H.-P."/>
            <person name="Eisen J.A."/>
        </authorList>
    </citation>
    <scope>NUCLEOTIDE SEQUENCE [LARGE SCALE GENOMIC DNA]</scope>
    <source>
        <strain evidence="3">DSM 15978 / NBRC 107637 / DMS1</strain>
    </source>
</reference>
<sequence length="87" mass="9907">MYSILYSPGARRDLQKLPTDVAKRIVIAIKEIQEDPKAHVKKLRGSPGSPLYSLRIGEYRVIMSIDGDKLIVFVIDIGHRSVIYRKL</sequence>
<dbReference type="PANTHER" id="PTHR35601:SF1">
    <property type="entry name" value="TOXIN RELE"/>
    <property type="match status" value="1"/>
</dbReference>
<dbReference type="KEGG" id="mhz:Metho_1469"/>
<dbReference type="SUPFAM" id="SSF143011">
    <property type="entry name" value="RelE-like"/>
    <property type="match status" value="1"/>
</dbReference>
<dbReference type="InterPro" id="IPR007712">
    <property type="entry name" value="RelE/ParE_toxin"/>
</dbReference>
<dbReference type="PANTHER" id="PTHR35601">
    <property type="entry name" value="TOXIN RELE"/>
    <property type="match status" value="1"/>
</dbReference>
<keyword evidence="1" id="KW-1277">Toxin-antitoxin system</keyword>
<dbReference type="EMBL" id="CP003362">
    <property type="protein sequence ID" value="AGB49675.1"/>
    <property type="molecule type" value="Genomic_DNA"/>
</dbReference>
<dbReference type="Pfam" id="PF05016">
    <property type="entry name" value="ParE_toxin"/>
    <property type="match status" value="1"/>
</dbReference>
<dbReference type="HOGENOM" id="CLU_155761_3_2_2"/>
<keyword evidence="3" id="KW-1185">Reference proteome</keyword>
<organism evidence="2 3">
    <name type="scientific">Methanomethylovorans hollandica (strain DSM 15978 / NBRC 107637 / DMS1)</name>
    <dbReference type="NCBI Taxonomy" id="867904"/>
    <lineage>
        <taxon>Archaea</taxon>
        <taxon>Methanobacteriati</taxon>
        <taxon>Methanobacteriota</taxon>
        <taxon>Stenosarchaea group</taxon>
        <taxon>Methanomicrobia</taxon>
        <taxon>Methanosarcinales</taxon>
        <taxon>Methanosarcinaceae</taxon>
        <taxon>Methanomethylovorans</taxon>
    </lineage>
</organism>
<proteinExistence type="predicted"/>
<dbReference type="Gene3D" id="3.30.2310.20">
    <property type="entry name" value="RelE-like"/>
    <property type="match status" value="1"/>
</dbReference>
<protein>
    <submittedName>
        <fullName evidence="2">Cytotoxic translational repressor of toxin-antitoxin stability system</fullName>
    </submittedName>
</protein>
<dbReference type="OrthoDB" id="97626at2157"/>
<dbReference type="Proteomes" id="UP000010866">
    <property type="component" value="Chromosome"/>
</dbReference>
<dbReference type="RefSeq" id="WP_015324840.1">
    <property type="nucleotide sequence ID" value="NC_019977.1"/>
</dbReference>
<dbReference type="GeneID" id="14407278"/>
<gene>
    <name evidence="2" type="ordered locus">Metho_1469</name>
</gene>
<accession>L0KYA7</accession>
<evidence type="ECO:0000313" key="2">
    <source>
        <dbReference type="EMBL" id="AGB49675.1"/>
    </source>
</evidence>
<evidence type="ECO:0000313" key="3">
    <source>
        <dbReference type="Proteomes" id="UP000010866"/>
    </source>
</evidence>
<evidence type="ECO:0000256" key="1">
    <source>
        <dbReference type="ARBA" id="ARBA00022649"/>
    </source>
</evidence>
<dbReference type="AlphaFoldDB" id="L0KYA7"/>
<dbReference type="InterPro" id="IPR035093">
    <property type="entry name" value="RelE/ParE_toxin_dom_sf"/>
</dbReference>